<name>A0ABR5KGH4_9GAMM</name>
<accession>A0ABR5KGH4</accession>
<comment type="caution">
    <text evidence="1">The sequence shown here is derived from an EMBL/GenBank/DDBJ whole genome shotgun (WGS) entry which is preliminary data.</text>
</comment>
<evidence type="ECO:0000313" key="2">
    <source>
        <dbReference type="Proteomes" id="UP000037727"/>
    </source>
</evidence>
<dbReference type="EMBL" id="LJCS01000003">
    <property type="protein sequence ID" value="KOY63670.1"/>
    <property type="molecule type" value="Genomic_DNA"/>
</dbReference>
<protein>
    <submittedName>
        <fullName evidence="1">Uncharacterized protein</fullName>
    </submittedName>
</protein>
<sequence length="62" mass="7472">MKFFIRNLLIFLSAHCLSRRTIFNQWCDYYYSLKKRMAFTLNERHNVLIGFSVGLFDFISAN</sequence>
<organism evidence="1 2">
    <name type="scientific">Photorhabdus heterorhabditis</name>
    <dbReference type="NCBI Taxonomy" id="880156"/>
    <lineage>
        <taxon>Bacteria</taxon>
        <taxon>Pseudomonadati</taxon>
        <taxon>Pseudomonadota</taxon>
        <taxon>Gammaproteobacteria</taxon>
        <taxon>Enterobacterales</taxon>
        <taxon>Morganellaceae</taxon>
        <taxon>Photorhabdus</taxon>
    </lineage>
</organism>
<proteinExistence type="predicted"/>
<gene>
    <name evidence="1" type="ORF">AM629_02440</name>
</gene>
<dbReference type="Proteomes" id="UP000037727">
    <property type="component" value="Unassembled WGS sequence"/>
</dbReference>
<keyword evidence="2" id="KW-1185">Reference proteome</keyword>
<reference evidence="1 2" key="1">
    <citation type="submission" date="2015-09" db="EMBL/GenBank/DDBJ databases">
        <title>Draft genome sequence and assembly of Photorhabdus sp. VMG, a bacterial symbiont associated with Heterorhabditis zealandica.</title>
        <authorList>
            <person name="Naidoo S."/>
            <person name="Featherston J."/>
            <person name="Mothupi B."/>
            <person name="Gray V.M."/>
        </authorList>
    </citation>
    <scope>NUCLEOTIDE SEQUENCE [LARGE SCALE GENOMIC DNA]</scope>
    <source>
        <strain evidence="1 2">VMG</strain>
    </source>
</reference>
<evidence type="ECO:0000313" key="1">
    <source>
        <dbReference type="EMBL" id="KOY63670.1"/>
    </source>
</evidence>